<keyword evidence="3" id="KW-1185">Reference proteome</keyword>
<keyword evidence="1" id="KW-1133">Transmembrane helix</keyword>
<keyword evidence="1" id="KW-0812">Transmembrane</keyword>
<feature type="transmembrane region" description="Helical" evidence="1">
    <location>
        <begin position="20"/>
        <end position="44"/>
    </location>
</feature>
<dbReference type="KEGG" id="grs:C7S20_12685"/>
<evidence type="ECO:0000313" key="3">
    <source>
        <dbReference type="Proteomes" id="UP000241507"/>
    </source>
</evidence>
<proteinExistence type="predicted"/>
<name>A0A2R3Z6Z2_9FLAO</name>
<dbReference type="Proteomes" id="UP000241507">
    <property type="component" value="Chromosome"/>
</dbReference>
<accession>A0A2R3Z6Z2</accession>
<protein>
    <submittedName>
        <fullName evidence="2">Uncharacterized protein</fullName>
    </submittedName>
</protein>
<dbReference type="AlphaFoldDB" id="A0A2R3Z6Z2"/>
<reference evidence="3" key="1">
    <citation type="submission" date="2018-03" db="EMBL/GenBank/DDBJ databases">
        <title>Gramella fulva sp. nov., isolated from a dry surface of tidal flat.</title>
        <authorList>
            <person name="Hwang S.H."/>
            <person name="Hwang W.M."/>
            <person name="Kang K."/>
            <person name="Ahn T.-Y."/>
        </authorList>
    </citation>
    <scope>NUCLEOTIDE SEQUENCE [LARGE SCALE GENOMIC DNA]</scope>
    <source>
        <strain evidence="3">SH35</strain>
    </source>
</reference>
<gene>
    <name evidence="2" type="ORF">C7S20_12685</name>
</gene>
<dbReference type="EMBL" id="CP028136">
    <property type="protein sequence ID" value="AVR46041.1"/>
    <property type="molecule type" value="Genomic_DNA"/>
</dbReference>
<organism evidence="2 3">
    <name type="scientific">Christiangramia fulva</name>
    <dbReference type="NCBI Taxonomy" id="2126553"/>
    <lineage>
        <taxon>Bacteria</taxon>
        <taxon>Pseudomonadati</taxon>
        <taxon>Bacteroidota</taxon>
        <taxon>Flavobacteriia</taxon>
        <taxon>Flavobacteriales</taxon>
        <taxon>Flavobacteriaceae</taxon>
        <taxon>Christiangramia</taxon>
    </lineage>
</organism>
<evidence type="ECO:0000313" key="2">
    <source>
        <dbReference type="EMBL" id="AVR46041.1"/>
    </source>
</evidence>
<evidence type="ECO:0000256" key="1">
    <source>
        <dbReference type="SAM" id="Phobius"/>
    </source>
</evidence>
<sequence>MAGVAERAAQNQQFQFGLKIRIFSFLDFSASLFLNSLFNGILLFSKGRNWRFLIHFSKS</sequence>
<keyword evidence="1" id="KW-0472">Membrane</keyword>